<dbReference type="SMART" id="SM00482">
    <property type="entry name" value="POLAc"/>
    <property type="match status" value="1"/>
</dbReference>
<keyword evidence="6" id="KW-0812">Transmembrane</keyword>
<evidence type="ECO:0000313" key="8">
    <source>
        <dbReference type="EMBL" id="EKF33432.1"/>
    </source>
</evidence>
<evidence type="ECO:0000259" key="7">
    <source>
        <dbReference type="SMART" id="SM00482"/>
    </source>
</evidence>
<dbReference type="GO" id="GO:0003887">
    <property type="term" value="F:DNA-directed DNA polymerase activity"/>
    <property type="evidence" value="ECO:0007669"/>
    <property type="project" value="UniProtKB-KW"/>
</dbReference>
<dbReference type="PRINTS" id="PR00868">
    <property type="entry name" value="DNAPOLI"/>
</dbReference>
<comment type="caution">
    <text evidence="8">The sequence shown here is derived from an EMBL/GenBank/DDBJ whole genome shotgun (WGS) entry which is preliminary data.</text>
</comment>
<dbReference type="SUPFAM" id="SSF56672">
    <property type="entry name" value="DNA/RNA polymerases"/>
    <property type="match status" value="1"/>
</dbReference>
<dbReference type="GO" id="GO:0006302">
    <property type="term" value="P:double-strand break repair"/>
    <property type="evidence" value="ECO:0007669"/>
    <property type="project" value="TreeGrafter"/>
</dbReference>
<evidence type="ECO:0000256" key="6">
    <source>
        <dbReference type="SAM" id="Phobius"/>
    </source>
</evidence>
<keyword evidence="9" id="KW-1185">Reference proteome</keyword>
<name>K2NWZ5_TRYCR</name>
<evidence type="ECO:0000256" key="4">
    <source>
        <dbReference type="ARBA" id="ARBA00022932"/>
    </source>
</evidence>
<gene>
    <name evidence="8" type="ORF">MOQ_002700</name>
</gene>
<evidence type="ECO:0000256" key="1">
    <source>
        <dbReference type="ARBA" id="ARBA00012417"/>
    </source>
</evidence>
<keyword evidence="6" id="KW-0472">Membrane</keyword>
<evidence type="ECO:0000256" key="3">
    <source>
        <dbReference type="ARBA" id="ARBA00022695"/>
    </source>
</evidence>
<dbReference type="GO" id="GO:0003677">
    <property type="term" value="F:DNA binding"/>
    <property type="evidence" value="ECO:0007669"/>
    <property type="project" value="InterPro"/>
</dbReference>
<dbReference type="Pfam" id="PF00476">
    <property type="entry name" value="DNA_pol_A"/>
    <property type="match status" value="1"/>
</dbReference>
<dbReference type="OrthoDB" id="275278at2759"/>
<keyword evidence="3" id="KW-0548">Nucleotidyltransferase</keyword>
<dbReference type="GO" id="GO:0006261">
    <property type="term" value="P:DNA-templated DNA replication"/>
    <property type="evidence" value="ECO:0007669"/>
    <property type="project" value="InterPro"/>
</dbReference>
<dbReference type="Gene3D" id="3.30.420.10">
    <property type="entry name" value="Ribonuclease H-like superfamily/Ribonuclease H"/>
    <property type="match status" value="1"/>
</dbReference>
<dbReference type="PANTHER" id="PTHR10133:SF26">
    <property type="entry name" value="DNA-DIRECTED DNA POLYMERASE"/>
    <property type="match status" value="1"/>
</dbReference>
<dbReference type="Gene3D" id="3.30.70.370">
    <property type="match status" value="1"/>
</dbReference>
<keyword evidence="2" id="KW-0808">Transferase</keyword>
<dbReference type="InterPro" id="IPR002298">
    <property type="entry name" value="DNA_polymerase_A"/>
</dbReference>
<dbReference type="Gene3D" id="1.10.150.20">
    <property type="entry name" value="5' to 3' exonuclease, C-terminal subdomain"/>
    <property type="match status" value="1"/>
</dbReference>
<proteinExistence type="predicted"/>
<sequence length="1650" mass="186589">MCVYVGSYFFFFFFLKDFSFFFVFMLRRLFRPKHSELSHFVLWGRTAVFTKRGVVQQAGVPAPHSPIAPVASPVPQRTLSNFAGLQPGAFNQPSVMVLLARAQYALFTLGWNPTVGDFALYCATTNELVCTKKEMLWKAAMWMEERIGEDFIAGIVFPSDGSIPLKDAAAVLKEKSRRRLVLAPDTWGITYLSIKSQQEFVRGLNIPTSLEHAAFQLIGKVYKPVLTDPSVFDFTTGSYISSDCADPISAARDALVNWCVLLHVHKRFGTKGNRKVMDPIDQIVRRVVKAVNVFVVDIDVRVGKGTIAEGFTMIVTIYDAQKRTQTVHMIRSLSEETTKRNALNGILYGEGTSSISLFVPTARTKSAQLLAFARSCRPSCPFFAAEVSSLAQFFAGTKVAAGLDDEKDPRATWARIRSNCFPENKSRKEEEALDRKLQQGFTALANKLFSDRLHRVSPALMSAVSTIPPQEEIQKTRKRVERLEEESRKNPVPHVTTSAFLNNVNINDAEIVFRLQRWRSSIYENPDRLEREKNALDSLKRYLVLDLETTTVRRYKRVANPFTKENYVVLSGARDYTGKVFMAGRYFSRNIALRYDDFEVTSTCDLVEGSSQHSLFLPPLDDYDVIVGHNIKFDLLHIWRDAELRRFLSRGGKVWDTMYAEYLLTGHEVKLGRGAGLEDIAKSYGGQTPKLDAVKEAWAKGKETYEIPYALLSEYLHGDLENTELIFRKHMERALTQRQVIICTARMDGLLCTTEMEYNGLKTNVQLALTQSNELMGKVMELRHHLDDAIPKEIPPDCRKYFNWSSNQHLIAFFFGGKLKLNTNARESKILPGEAFDRHTLYVPAEEYKADRFPKGVFLRPPVHVIGPADCLITTGGSLDKGTKVFKTYYETYVKQAGFRKSSTMADSLSREMVAVSRTESTKRSEPEALANLLPRRHLFFVAAITPTVEDTIGKFFIKNAVTGESLTILADHKEKAARIRAFIEEQVKLHTEMLLPADEENDSSSSSISAFADAHVTILARDAPFSFTRLMHSDPDIREYLASHDGLSSVSELKDRYVISLADTVSILSYYRHMYGAQTEAAWKSRGSTDESKLVYPLRAFPSPGPSKNATADAFKAKLLQEASMKLEDWCNYYIDVFLHIGHAALQSEAMEPVVAAKKTRKPKKNSTSRGAFNLPILLRDRQAFVAYHNSLPNDERRRLALMTMIGRTCASVYDAFAVQCSHDDVVEVMIRGRLSTYVPSQLDAEQVMRKFRSSATRQLQVGEDSLNYFKKTHGDKTAETILELRTMEKLIGTYYENTDDGTGMVSLVHSVDSCIHHELIHNKTNTGRLASANPNCQNIPKEDKSPLREMFVSRYGEKGMCIEADYSQLEVVALAVLADDFQMLEDLRSNVDFHCKRVAMMRPDLQYTEILLRAKKNKEPEFVKLRQQAKIFSFQRQYGAGVKMISQSTGLTQDQVRHLIEKERETYHGVDAFNSMVALSANNFDASIQDGSRNVRGHQFFKGMFPVITGSRYVFTESDVPEGIMREKSLSAKSTNFSPTHLKNYPVQGFAGEIVQIMLGMLWRHFLRNNNYNGLAVLTNTVHDCVWIDCHADIFLQVADEVETIMSNVREVLNRLFPEMNITVDFPCDVVAGENMGALRPIVREEML</sequence>
<feature type="transmembrane region" description="Helical" evidence="6">
    <location>
        <begin position="6"/>
        <end position="26"/>
    </location>
</feature>
<keyword evidence="4" id="KW-0239">DNA-directed DNA polymerase</keyword>
<accession>K2NWZ5</accession>
<dbReference type="EMBL" id="AHKC01009251">
    <property type="protein sequence ID" value="EKF33432.1"/>
    <property type="molecule type" value="Genomic_DNA"/>
</dbReference>
<comment type="catalytic activity">
    <reaction evidence="5">
        <text>DNA(n) + a 2'-deoxyribonucleoside 5'-triphosphate = DNA(n+1) + diphosphate</text>
        <dbReference type="Rhea" id="RHEA:22508"/>
        <dbReference type="Rhea" id="RHEA-COMP:17339"/>
        <dbReference type="Rhea" id="RHEA-COMP:17340"/>
        <dbReference type="ChEBI" id="CHEBI:33019"/>
        <dbReference type="ChEBI" id="CHEBI:61560"/>
        <dbReference type="ChEBI" id="CHEBI:173112"/>
        <dbReference type="EC" id="2.7.7.7"/>
    </reaction>
</comment>
<organism evidence="8 9">
    <name type="scientific">Trypanosoma cruzi marinkellei</name>
    <dbReference type="NCBI Taxonomy" id="85056"/>
    <lineage>
        <taxon>Eukaryota</taxon>
        <taxon>Discoba</taxon>
        <taxon>Euglenozoa</taxon>
        <taxon>Kinetoplastea</taxon>
        <taxon>Metakinetoplastina</taxon>
        <taxon>Trypanosomatida</taxon>
        <taxon>Trypanosomatidae</taxon>
        <taxon>Trypanosoma</taxon>
        <taxon>Schizotrypanum</taxon>
    </lineage>
</organism>
<dbReference type="InterPro" id="IPR043502">
    <property type="entry name" value="DNA/RNA_pol_sf"/>
</dbReference>
<keyword evidence="6" id="KW-1133">Transmembrane helix</keyword>
<dbReference type="EC" id="2.7.7.7" evidence="1"/>
<protein>
    <recommendedName>
        <fullName evidence="1">DNA-directed DNA polymerase</fullName>
        <ecNumber evidence="1">2.7.7.7</ecNumber>
    </recommendedName>
</protein>
<reference evidence="8 9" key="1">
    <citation type="journal article" date="2012" name="BMC Genomics">
        <title>Comparative genomic analysis of human infective Trypanosoma cruzi lineages with the bat-restricted subspecies T. cruzi marinkellei.</title>
        <authorList>
            <person name="Franzen O."/>
            <person name="Talavera-Lopez C."/>
            <person name="Ochaya S."/>
            <person name="Butler C.E."/>
            <person name="Messenger L.A."/>
            <person name="Lewis M.D."/>
            <person name="Llewellyn M.S."/>
            <person name="Marinkelle C.J."/>
            <person name="Tyler K.M."/>
            <person name="Miles M.A."/>
            <person name="Andersson B."/>
        </authorList>
    </citation>
    <scope>NUCLEOTIDE SEQUENCE [LARGE SCALE GENOMIC DNA]</scope>
    <source>
        <strain evidence="8 9">B7</strain>
    </source>
</reference>
<dbReference type="PANTHER" id="PTHR10133">
    <property type="entry name" value="DNA POLYMERASE I"/>
    <property type="match status" value="1"/>
</dbReference>
<evidence type="ECO:0000313" key="9">
    <source>
        <dbReference type="Proteomes" id="UP000007350"/>
    </source>
</evidence>
<dbReference type="SUPFAM" id="SSF53098">
    <property type="entry name" value="Ribonuclease H-like"/>
    <property type="match status" value="1"/>
</dbReference>
<dbReference type="InterPro" id="IPR036397">
    <property type="entry name" value="RNaseH_sf"/>
</dbReference>
<dbReference type="Proteomes" id="UP000007350">
    <property type="component" value="Unassembled WGS sequence"/>
</dbReference>
<dbReference type="FunFam" id="1.10.150.20:FF:000060">
    <property type="entry name" value="Mitochondrial DNA polymerase I protein C"/>
    <property type="match status" value="1"/>
</dbReference>
<dbReference type="InterPro" id="IPR019760">
    <property type="entry name" value="DNA-dir_DNA_pol_A_CS"/>
</dbReference>
<dbReference type="PROSITE" id="PS00447">
    <property type="entry name" value="DNA_POLYMERASE_A"/>
    <property type="match status" value="1"/>
</dbReference>
<feature type="domain" description="DNA-directed DNA polymerase family A palm" evidence="7">
    <location>
        <begin position="1346"/>
        <end position="1596"/>
    </location>
</feature>
<evidence type="ECO:0000256" key="5">
    <source>
        <dbReference type="ARBA" id="ARBA00049244"/>
    </source>
</evidence>
<evidence type="ECO:0000256" key="2">
    <source>
        <dbReference type="ARBA" id="ARBA00022679"/>
    </source>
</evidence>
<dbReference type="InterPro" id="IPR012337">
    <property type="entry name" value="RNaseH-like_sf"/>
</dbReference>
<dbReference type="InterPro" id="IPR001098">
    <property type="entry name" value="DNA-dir_DNA_pol_A_palm_dom"/>
</dbReference>